<feature type="non-terminal residue" evidence="2">
    <location>
        <position position="1"/>
    </location>
</feature>
<comment type="caution">
    <text evidence="2">The sequence shown here is derived from an EMBL/GenBank/DDBJ whole genome shotgun (WGS) entry which is preliminary data.</text>
</comment>
<proteinExistence type="predicted"/>
<protein>
    <submittedName>
        <fullName evidence="2">Cardiolipin synthase</fullName>
    </submittedName>
</protein>
<dbReference type="Pfam" id="PF13091">
    <property type="entry name" value="PLDc_2"/>
    <property type="match status" value="1"/>
</dbReference>
<evidence type="ECO:0000313" key="2">
    <source>
        <dbReference type="EMBL" id="HIW83510.1"/>
    </source>
</evidence>
<dbReference type="PANTHER" id="PTHR21248">
    <property type="entry name" value="CARDIOLIPIN SYNTHASE"/>
    <property type="match status" value="1"/>
</dbReference>
<dbReference type="Gene3D" id="3.30.870.10">
    <property type="entry name" value="Endonuclease Chain A"/>
    <property type="match status" value="1"/>
</dbReference>
<name>A0A9D1R9U0_9FIRM</name>
<gene>
    <name evidence="2" type="ORF">H9873_04220</name>
</gene>
<reference evidence="2" key="2">
    <citation type="submission" date="2021-04" db="EMBL/GenBank/DDBJ databases">
        <authorList>
            <person name="Gilroy R."/>
        </authorList>
    </citation>
    <scope>NUCLEOTIDE SEQUENCE</scope>
    <source>
        <strain evidence="2">ChiSxjej1B13-11762</strain>
    </source>
</reference>
<dbReference type="PROSITE" id="PS50035">
    <property type="entry name" value="PLD"/>
    <property type="match status" value="1"/>
</dbReference>
<reference evidence="2" key="1">
    <citation type="journal article" date="2021" name="PeerJ">
        <title>Extensive microbial diversity within the chicken gut microbiome revealed by metagenomics and culture.</title>
        <authorList>
            <person name="Gilroy R."/>
            <person name="Ravi A."/>
            <person name="Getino M."/>
            <person name="Pursley I."/>
            <person name="Horton D.L."/>
            <person name="Alikhan N.F."/>
            <person name="Baker D."/>
            <person name="Gharbi K."/>
            <person name="Hall N."/>
            <person name="Watson M."/>
            <person name="Adriaenssens E.M."/>
            <person name="Foster-Nyarko E."/>
            <person name="Jarju S."/>
            <person name="Secka A."/>
            <person name="Antonio M."/>
            <person name="Oren A."/>
            <person name="Chaudhuri R.R."/>
            <person name="La Ragione R."/>
            <person name="Hildebrand F."/>
            <person name="Pallen M.J."/>
        </authorList>
    </citation>
    <scope>NUCLEOTIDE SEQUENCE</scope>
    <source>
        <strain evidence="2">ChiSxjej1B13-11762</strain>
    </source>
</reference>
<dbReference type="PANTHER" id="PTHR21248:SF22">
    <property type="entry name" value="PHOSPHOLIPASE D"/>
    <property type="match status" value="1"/>
</dbReference>
<accession>A0A9D1R9U0</accession>
<dbReference type="AlphaFoldDB" id="A0A9D1R9U0"/>
<dbReference type="GO" id="GO:0032049">
    <property type="term" value="P:cardiolipin biosynthetic process"/>
    <property type="evidence" value="ECO:0007669"/>
    <property type="project" value="UniProtKB-ARBA"/>
</dbReference>
<dbReference type="InterPro" id="IPR025202">
    <property type="entry name" value="PLD-like_dom"/>
</dbReference>
<dbReference type="Proteomes" id="UP000824263">
    <property type="component" value="Unassembled WGS sequence"/>
</dbReference>
<dbReference type="InterPro" id="IPR001736">
    <property type="entry name" value="PLipase_D/transphosphatidylase"/>
</dbReference>
<dbReference type="SMART" id="SM00155">
    <property type="entry name" value="PLDc"/>
    <property type="match status" value="1"/>
</dbReference>
<feature type="domain" description="PLD phosphodiesterase" evidence="1">
    <location>
        <begin position="34"/>
        <end position="61"/>
    </location>
</feature>
<organism evidence="2 3">
    <name type="scientific">Candidatus Dorea gallistercoris</name>
    <dbReference type="NCBI Taxonomy" id="2838542"/>
    <lineage>
        <taxon>Bacteria</taxon>
        <taxon>Bacillati</taxon>
        <taxon>Bacillota</taxon>
        <taxon>Clostridia</taxon>
        <taxon>Lachnospirales</taxon>
        <taxon>Lachnospiraceae</taxon>
        <taxon>Dorea</taxon>
    </lineage>
</organism>
<dbReference type="GO" id="GO:0030572">
    <property type="term" value="F:phosphatidyltransferase activity"/>
    <property type="evidence" value="ECO:0007669"/>
    <property type="project" value="UniProtKB-ARBA"/>
</dbReference>
<evidence type="ECO:0000313" key="3">
    <source>
        <dbReference type="Proteomes" id="UP000824263"/>
    </source>
</evidence>
<dbReference type="EMBL" id="DXGF01000076">
    <property type="protein sequence ID" value="HIW83510.1"/>
    <property type="molecule type" value="Genomic_DNA"/>
</dbReference>
<sequence>IIMPHIPDKWYAFVVAKTYYKELIEGGVQIYEYTPGFVHAKVFISDDDTATVGTINLDYRSLYLHFECGTFIYNNSEIDRIERDFQRTLTKCHKISLLEVKNRTILTKISGQVLRLLAPLM</sequence>
<dbReference type="SUPFAM" id="SSF56024">
    <property type="entry name" value="Phospholipase D/nuclease"/>
    <property type="match status" value="1"/>
</dbReference>
<evidence type="ECO:0000259" key="1">
    <source>
        <dbReference type="PROSITE" id="PS50035"/>
    </source>
</evidence>